<gene>
    <name evidence="1" type="ORF">PHJA_001975600</name>
</gene>
<keyword evidence="2" id="KW-1185">Reference proteome</keyword>
<evidence type="ECO:0000313" key="1">
    <source>
        <dbReference type="EMBL" id="GFP98317.1"/>
    </source>
</evidence>
<dbReference type="EMBL" id="BMAC01000522">
    <property type="protein sequence ID" value="GFP98317.1"/>
    <property type="molecule type" value="Genomic_DNA"/>
</dbReference>
<name>A0A830CC19_9LAMI</name>
<proteinExistence type="predicted"/>
<accession>A0A830CC19</accession>
<sequence length="78" mass="9405">MFQMDEIPCPHDITVLKEVSLDPYNYYSDYYMKEIMVTTYFKMVYPIEHESDWMLSNETQNMVVIPPVGMQNLEDQRK</sequence>
<organism evidence="1 2">
    <name type="scientific">Phtheirospermum japonicum</name>
    <dbReference type="NCBI Taxonomy" id="374723"/>
    <lineage>
        <taxon>Eukaryota</taxon>
        <taxon>Viridiplantae</taxon>
        <taxon>Streptophyta</taxon>
        <taxon>Embryophyta</taxon>
        <taxon>Tracheophyta</taxon>
        <taxon>Spermatophyta</taxon>
        <taxon>Magnoliopsida</taxon>
        <taxon>eudicotyledons</taxon>
        <taxon>Gunneridae</taxon>
        <taxon>Pentapetalae</taxon>
        <taxon>asterids</taxon>
        <taxon>lamiids</taxon>
        <taxon>Lamiales</taxon>
        <taxon>Orobanchaceae</taxon>
        <taxon>Orobanchaceae incertae sedis</taxon>
        <taxon>Phtheirospermum</taxon>
    </lineage>
</organism>
<evidence type="ECO:0000313" key="2">
    <source>
        <dbReference type="Proteomes" id="UP000653305"/>
    </source>
</evidence>
<comment type="caution">
    <text evidence="1">The sequence shown here is derived from an EMBL/GenBank/DDBJ whole genome shotgun (WGS) entry which is preliminary data.</text>
</comment>
<reference evidence="1" key="1">
    <citation type="submission" date="2020-07" db="EMBL/GenBank/DDBJ databases">
        <title>Ethylene signaling mediates host invasion by parasitic plants.</title>
        <authorList>
            <person name="Yoshida S."/>
        </authorList>
    </citation>
    <scope>NUCLEOTIDE SEQUENCE</scope>
    <source>
        <strain evidence="1">Okayama</strain>
    </source>
</reference>
<protein>
    <submittedName>
        <fullName evidence="1">Uncharacterized protein</fullName>
    </submittedName>
</protein>
<dbReference type="AlphaFoldDB" id="A0A830CC19"/>
<dbReference type="OrthoDB" id="1292523at2759"/>
<dbReference type="Proteomes" id="UP000653305">
    <property type="component" value="Unassembled WGS sequence"/>
</dbReference>